<dbReference type="InterPro" id="IPR002059">
    <property type="entry name" value="CSP_DNA-bd"/>
</dbReference>
<dbReference type="InterPro" id="IPR011129">
    <property type="entry name" value="CSD"/>
</dbReference>
<dbReference type="CDD" id="cd04458">
    <property type="entry name" value="CSP_CDS"/>
    <property type="match status" value="1"/>
</dbReference>
<dbReference type="AlphaFoldDB" id="A0A1G4U4W7"/>
<protein>
    <submittedName>
        <fullName evidence="4">Cold shock protein (Beta-ribbon, CspA family)</fullName>
    </submittedName>
</protein>
<evidence type="ECO:0000256" key="1">
    <source>
        <dbReference type="ARBA" id="ARBA00004496"/>
    </source>
</evidence>
<comment type="subcellular location">
    <subcellularLocation>
        <location evidence="1">Cytoplasm</location>
    </subcellularLocation>
</comment>
<keyword evidence="2" id="KW-0963">Cytoplasm</keyword>
<name>A0A1G4U4W7_9HYPH</name>
<dbReference type="InterPro" id="IPR050181">
    <property type="entry name" value="Cold_shock_domain"/>
</dbReference>
<dbReference type="InterPro" id="IPR012156">
    <property type="entry name" value="Cold_shock_CspA"/>
</dbReference>
<dbReference type="PROSITE" id="PS51857">
    <property type="entry name" value="CSD_2"/>
    <property type="match status" value="1"/>
</dbReference>
<organism evidence="4 5">
    <name type="scientific">Rhizobium mongolense subsp. loessense</name>
    <dbReference type="NCBI Taxonomy" id="158890"/>
    <lineage>
        <taxon>Bacteria</taxon>
        <taxon>Pseudomonadati</taxon>
        <taxon>Pseudomonadota</taxon>
        <taxon>Alphaproteobacteria</taxon>
        <taxon>Hyphomicrobiales</taxon>
        <taxon>Rhizobiaceae</taxon>
        <taxon>Rhizobium/Agrobacterium group</taxon>
        <taxon>Rhizobium</taxon>
    </lineage>
</organism>
<dbReference type="EMBL" id="FMTM01000016">
    <property type="protein sequence ID" value="SCW87839.1"/>
    <property type="molecule type" value="Genomic_DNA"/>
</dbReference>
<sequence length="69" mass="7561">MPTGTVKFFNQNKGFGFIHPDDGSTDTFVHISAVQRSGLTSLSEGQKVSYEIVEDRRSGKSSAENLKLL</sequence>
<dbReference type="Pfam" id="PF00313">
    <property type="entry name" value="CSD"/>
    <property type="match status" value="1"/>
</dbReference>
<gene>
    <name evidence="4" type="ORF">SAMN02927900_06019</name>
</gene>
<accession>A0A1G4U4W7</accession>
<dbReference type="PRINTS" id="PR00050">
    <property type="entry name" value="COLDSHOCK"/>
</dbReference>
<proteinExistence type="predicted"/>
<dbReference type="RefSeq" id="WP_092588389.1">
    <property type="nucleotide sequence ID" value="NZ_FMTM01000016.1"/>
</dbReference>
<dbReference type="GO" id="GO:0005829">
    <property type="term" value="C:cytosol"/>
    <property type="evidence" value="ECO:0007669"/>
    <property type="project" value="UniProtKB-ARBA"/>
</dbReference>
<dbReference type="SMART" id="SM00357">
    <property type="entry name" value="CSP"/>
    <property type="match status" value="1"/>
</dbReference>
<evidence type="ECO:0000256" key="2">
    <source>
        <dbReference type="ARBA" id="ARBA00022490"/>
    </source>
</evidence>
<dbReference type="InterPro" id="IPR012340">
    <property type="entry name" value="NA-bd_OB-fold"/>
</dbReference>
<dbReference type="PANTHER" id="PTHR11544">
    <property type="entry name" value="COLD SHOCK DOMAIN CONTAINING PROTEINS"/>
    <property type="match status" value="1"/>
</dbReference>
<evidence type="ECO:0000313" key="4">
    <source>
        <dbReference type="EMBL" id="SCW87839.1"/>
    </source>
</evidence>
<dbReference type="SUPFAM" id="SSF50249">
    <property type="entry name" value="Nucleic acid-binding proteins"/>
    <property type="match status" value="1"/>
</dbReference>
<evidence type="ECO:0000259" key="3">
    <source>
        <dbReference type="PROSITE" id="PS51857"/>
    </source>
</evidence>
<dbReference type="PIRSF" id="PIRSF002599">
    <property type="entry name" value="Cold_shock_A"/>
    <property type="match status" value="1"/>
</dbReference>
<reference evidence="4 5" key="1">
    <citation type="submission" date="2016-10" db="EMBL/GenBank/DDBJ databases">
        <authorList>
            <person name="de Groot N.N."/>
        </authorList>
    </citation>
    <scope>NUCLEOTIDE SEQUENCE [LARGE SCALE GENOMIC DNA]</scope>
    <source>
        <strain evidence="4 5">CGMCC 1.3401</strain>
    </source>
</reference>
<dbReference type="GO" id="GO:0003676">
    <property type="term" value="F:nucleic acid binding"/>
    <property type="evidence" value="ECO:0007669"/>
    <property type="project" value="InterPro"/>
</dbReference>
<feature type="domain" description="CSD" evidence="3">
    <location>
        <begin position="1"/>
        <end position="68"/>
    </location>
</feature>
<evidence type="ECO:0000313" key="5">
    <source>
        <dbReference type="Proteomes" id="UP000199542"/>
    </source>
</evidence>
<dbReference type="Proteomes" id="UP000199542">
    <property type="component" value="Unassembled WGS sequence"/>
</dbReference>
<dbReference type="Gene3D" id="2.40.50.140">
    <property type="entry name" value="Nucleic acid-binding proteins"/>
    <property type="match status" value="1"/>
</dbReference>